<keyword evidence="2" id="KW-0547">Nucleotide-binding</keyword>
<feature type="binding site" evidence="2">
    <location>
        <position position="112"/>
    </location>
    <ligand>
        <name>biotin</name>
        <dbReference type="ChEBI" id="CHEBI:57586"/>
    </ligand>
</feature>
<dbReference type="HAMAP" id="MF_00978">
    <property type="entry name" value="Bifunct_BirA"/>
    <property type="match status" value="1"/>
</dbReference>
<evidence type="ECO:0000256" key="1">
    <source>
        <dbReference type="ARBA" id="ARBA00022598"/>
    </source>
</evidence>
<dbReference type="RefSeq" id="WP_117001981.1">
    <property type="nucleotide sequence ID" value="NZ_BMJS01000008.1"/>
</dbReference>
<dbReference type="InterPro" id="IPR045864">
    <property type="entry name" value="aa-tRNA-synth_II/BPL/LPL"/>
</dbReference>
<dbReference type="NCBIfam" id="TIGR00121">
    <property type="entry name" value="birA_ligase"/>
    <property type="match status" value="1"/>
</dbReference>
<comment type="similarity">
    <text evidence="2">Belongs to the biotin--protein ligase family.</text>
</comment>
<keyword evidence="2" id="KW-0678">Repressor</keyword>
<dbReference type="CDD" id="cd16442">
    <property type="entry name" value="BPL"/>
    <property type="match status" value="1"/>
</dbReference>
<dbReference type="InterPro" id="IPR030855">
    <property type="entry name" value="Bifunct_BirA"/>
</dbReference>
<dbReference type="GO" id="GO:0004077">
    <property type="term" value="F:biotin--[biotin carboxyl-carrier protein] ligase activity"/>
    <property type="evidence" value="ECO:0007669"/>
    <property type="project" value="UniProtKB-UniRule"/>
</dbReference>
<dbReference type="InterPro" id="IPR004408">
    <property type="entry name" value="Biotin_CoA_COase_ligase"/>
</dbReference>
<organism evidence="4 5">
    <name type="scientific">Cysteiniphilum litorale</name>
    <dbReference type="NCBI Taxonomy" id="2056700"/>
    <lineage>
        <taxon>Bacteria</taxon>
        <taxon>Pseudomonadati</taxon>
        <taxon>Pseudomonadota</taxon>
        <taxon>Gammaproteobacteria</taxon>
        <taxon>Thiotrichales</taxon>
        <taxon>Fastidiosibacteraceae</taxon>
        <taxon>Cysteiniphilum</taxon>
    </lineage>
</organism>
<dbReference type="Pfam" id="PF03099">
    <property type="entry name" value="BPL_LplA_LipB"/>
    <property type="match status" value="1"/>
</dbReference>
<gene>
    <name evidence="2 4" type="primary">birA</name>
    <name evidence="4" type="ORF">GCM10010995_10470</name>
</gene>
<dbReference type="GO" id="GO:0006355">
    <property type="term" value="P:regulation of DNA-templated transcription"/>
    <property type="evidence" value="ECO:0007669"/>
    <property type="project" value="UniProtKB-UniRule"/>
</dbReference>
<dbReference type="Pfam" id="PF08279">
    <property type="entry name" value="HTH_11"/>
    <property type="match status" value="1"/>
</dbReference>
<dbReference type="InterPro" id="IPR036388">
    <property type="entry name" value="WH-like_DNA-bd_sf"/>
</dbReference>
<dbReference type="OrthoDB" id="9807064at2"/>
<proteinExistence type="inferred from homology"/>
<dbReference type="AlphaFoldDB" id="A0A8J3E8G9"/>
<reference evidence="4" key="1">
    <citation type="journal article" date="2014" name="Int. J. Syst. Evol. Microbiol.">
        <title>Complete genome sequence of Corynebacterium casei LMG S-19264T (=DSM 44701T), isolated from a smear-ripened cheese.</title>
        <authorList>
            <consortium name="US DOE Joint Genome Institute (JGI-PGF)"/>
            <person name="Walter F."/>
            <person name="Albersmeier A."/>
            <person name="Kalinowski J."/>
            <person name="Ruckert C."/>
        </authorList>
    </citation>
    <scope>NUCLEOTIDE SEQUENCE</scope>
    <source>
        <strain evidence="4">CGMCC 1.15758</strain>
    </source>
</reference>
<name>A0A8J3E8G9_9GAMM</name>
<dbReference type="PROSITE" id="PS51733">
    <property type="entry name" value="BPL_LPL_CATALYTIC"/>
    <property type="match status" value="1"/>
</dbReference>
<feature type="DNA-binding region" description="H-T-H motif" evidence="2">
    <location>
        <begin position="20"/>
        <end position="39"/>
    </location>
</feature>
<feature type="binding site" evidence="2">
    <location>
        <begin position="90"/>
        <end position="92"/>
    </location>
    <ligand>
        <name>biotin</name>
        <dbReference type="ChEBI" id="CHEBI:57586"/>
    </ligand>
</feature>
<dbReference type="GO" id="GO:0005524">
    <property type="term" value="F:ATP binding"/>
    <property type="evidence" value="ECO:0007669"/>
    <property type="project" value="UniProtKB-UniRule"/>
</dbReference>
<comment type="caution">
    <text evidence="2">Lacks conserved residue(s) required for the propagation of feature annotation.</text>
</comment>
<dbReference type="InterPro" id="IPR036390">
    <property type="entry name" value="WH_DNA-bd_sf"/>
</dbReference>
<reference evidence="4" key="2">
    <citation type="submission" date="2020-09" db="EMBL/GenBank/DDBJ databases">
        <authorList>
            <person name="Sun Q."/>
            <person name="Zhou Y."/>
        </authorList>
    </citation>
    <scope>NUCLEOTIDE SEQUENCE</scope>
    <source>
        <strain evidence="4">CGMCC 1.15758</strain>
    </source>
</reference>
<keyword evidence="2" id="KW-0804">Transcription</keyword>
<keyword evidence="1 2" id="KW-0436">Ligase</keyword>
<feature type="binding site" evidence="2">
    <location>
        <position position="184"/>
    </location>
    <ligand>
        <name>biotin</name>
        <dbReference type="ChEBI" id="CHEBI:57586"/>
    </ligand>
</feature>
<dbReference type="EMBL" id="BMJS01000008">
    <property type="protein sequence ID" value="GGF95136.1"/>
    <property type="molecule type" value="Genomic_DNA"/>
</dbReference>
<feature type="domain" description="BPL/LPL catalytic" evidence="3">
    <location>
        <begin position="79"/>
        <end position="254"/>
    </location>
</feature>
<dbReference type="Gene3D" id="3.30.930.10">
    <property type="entry name" value="Bira Bifunctional Protein, Domain 2"/>
    <property type="match status" value="1"/>
</dbReference>
<dbReference type="PANTHER" id="PTHR12835">
    <property type="entry name" value="BIOTIN PROTEIN LIGASE"/>
    <property type="match status" value="1"/>
</dbReference>
<evidence type="ECO:0000313" key="5">
    <source>
        <dbReference type="Proteomes" id="UP000636949"/>
    </source>
</evidence>
<dbReference type="InterPro" id="IPR013196">
    <property type="entry name" value="HTH_11"/>
</dbReference>
<dbReference type="GO" id="GO:0003677">
    <property type="term" value="F:DNA binding"/>
    <property type="evidence" value="ECO:0007669"/>
    <property type="project" value="UniProtKB-UniRule"/>
</dbReference>
<dbReference type="Gene3D" id="1.10.10.10">
    <property type="entry name" value="Winged helix-like DNA-binding domain superfamily/Winged helix DNA-binding domain"/>
    <property type="match status" value="1"/>
</dbReference>
<keyword evidence="2" id="KW-0092">Biotin</keyword>
<accession>A0A8J3E8G9</accession>
<dbReference type="InterPro" id="IPR004143">
    <property type="entry name" value="BPL_LPL_catalytic"/>
</dbReference>
<keyword evidence="2" id="KW-0067">ATP-binding</keyword>
<dbReference type="Proteomes" id="UP000636949">
    <property type="component" value="Unassembled WGS sequence"/>
</dbReference>
<keyword evidence="2" id="KW-0238">DNA-binding</keyword>
<evidence type="ECO:0000259" key="3">
    <source>
        <dbReference type="PROSITE" id="PS51733"/>
    </source>
</evidence>
<comment type="function">
    <text evidence="2">Acts both as a biotin--[acetyl-CoA-carboxylase] ligase and a biotin-operon repressor. In the presence of ATP, BirA activates biotin to form the BirA-biotinyl-5'-adenylate (BirA-bio-5'-AMP or holoBirA) complex. HoloBirA can either transfer the biotinyl moiety to the biotin carboxyl carrier protein (BCCP) subunit of acetyl-CoA carboxylase, or bind to the biotin operator site and inhibit transcription of the operon.</text>
</comment>
<comment type="catalytic activity">
    <reaction evidence="2">
        <text>biotin + L-lysyl-[protein] + ATP = N(6)-biotinyl-L-lysyl-[protein] + AMP + diphosphate + H(+)</text>
        <dbReference type="Rhea" id="RHEA:11756"/>
        <dbReference type="Rhea" id="RHEA-COMP:9752"/>
        <dbReference type="Rhea" id="RHEA-COMP:10505"/>
        <dbReference type="ChEBI" id="CHEBI:15378"/>
        <dbReference type="ChEBI" id="CHEBI:29969"/>
        <dbReference type="ChEBI" id="CHEBI:30616"/>
        <dbReference type="ChEBI" id="CHEBI:33019"/>
        <dbReference type="ChEBI" id="CHEBI:57586"/>
        <dbReference type="ChEBI" id="CHEBI:83144"/>
        <dbReference type="ChEBI" id="CHEBI:456215"/>
        <dbReference type="EC" id="6.3.4.15"/>
    </reaction>
</comment>
<dbReference type="EC" id="6.3.4.15" evidence="2"/>
<dbReference type="SUPFAM" id="SSF55681">
    <property type="entry name" value="Class II aaRS and biotin synthetases"/>
    <property type="match status" value="1"/>
</dbReference>
<evidence type="ECO:0000256" key="2">
    <source>
        <dbReference type="HAMAP-Rule" id="MF_00978"/>
    </source>
</evidence>
<keyword evidence="2" id="KW-0805">Transcription regulation</keyword>
<dbReference type="PANTHER" id="PTHR12835:SF5">
    <property type="entry name" value="BIOTIN--PROTEIN LIGASE"/>
    <property type="match status" value="1"/>
</dbReference>
<sequence length="321" mass="35781">MNTTTLEILKQLSHETYIDGTTIGNALGITRAAVWKAIQKLQNDYHIAIESHRVHGYKLQSPLIMLDQAKILAAVEVTNVALECLTTVDSTNTYLQNSALKSKYHICIAEEQRQGKGRFDRVWCSPFAENLYYSLKVSLQKELSELSGLSLAVAVSVAKALVNKYPTLDIKIKWPNDIYINAKKLSGILIEVKAESNAQSQIVIGIGINVNMQQRGDITQDWTSLTSELNHYIDRNELAISLSNELIPSLQRFENKDFSIFIEDYDKYDYLKGKTIGLNILNKEVITGVANGVNALGQLKLKVGNSERVFASGETSVIKKS</sequence>
<dbReference type="SUPFAM" id="SSF46785">
    <property type="entry name" value="Winged helix' DNA-binding domain"/>
    <property type="match status" value="1"/>
</dbReference>
<evidence type="ECO:0000313" key="4">
    <source>
        <dbReference type="EMBL" id="GGF95136.1"/>
    </source>
</evidence>
<keyword evidence="5" id="KW-1185">Reference proteome</keyword>
<comment type="caution">
    <text evidence="4">The sequence shown here is derived from an EMBL/GenBank/DDBJ whole genome shotgun (WGS) entry which is preliminary data.</text>
</comment>
<dbReference type="Gene3D" id="2.30.30.100">
    <property type="match status" value="1"/>
</dbReference>
<dbReference type="GO" id="GO:0005737">
    <property type="term" value="C:cytoplasm"/>
    <property type="evidence" value="ECO:0007669"/>
    <property type="project" value="TreeGrafter"/>
</dbReference>
<protein>
    <recommendedName>
        <fullName evidence="2">Bifunctional ligase/repressor BirA</fullName>
    </recommendedName>
    <alternativeName>
        <fullName evidence="2">Biotin operon repressor</fullName>
    </alternativeName>
    <alternativeName>
        <fullName evidence="2">Biotin--[acetyl-CoA-carboxylase] ligase</fullName>
        <ecNumber evidence="2">6.3.4.15</ecNumber>
    </alternativeName>
    <alternativeName>
        <fullName evidence="2">Biotin--protein ligase</fullName>
    </alternativeName>
    <alternativeName>
        <fullName evidence="2">Biotin-[acetyl-CoA carboxylase] synthetase</fullName>
    </alternativeName>
</protein>